<dbReference type="AlphaFoldDB" id="A0A1V5T322"/>
<feature type="transmembrane region" description="Helical" evidence="7">
    <location>
        <begin position="9"/>
        <end position="31"/>
    </location>
</feature>
<sequence>MKGDRSKTFLITISAIVILLIYLFPVIWMVATSFRFDQDAWSYPPKVFSKFTLSQYINLFKTRPIGMYFRNSFSVTTISVLFSMALGIPAAFALARFKIRRKKDISFWLLSQLMLPPIAAVVPYYLFMKQLGLLQTRTSLILVYSTFNIPFIIWMMTTFFEGLPREIEEAALIDGCSIGKLFWKIVIPLSVNGIASAVLFCVITSWNEFLYALTLAGLDSYTLPVSVMTFWTDKHVYWGQILAIGILQATPIVILGILIQKFIISGLTLGAVKE</sequence>
<feature type="transmembrane region" description="Helical" evidence="7">
    <location>
        <begin position="107"/>
        <end position="127"/>
    </location>
</feature>
<dbReference type="InterPro" id="IPR000515">
    <property type="entry name" value="MetI-like"/>
</dbReference>
<dbReference type="PANTHER" id="PTHR32243">
    <property type="entry name" value="MALTOSE TRANSPORT SYSTEM PERMEASE-RELATED"/>
    <property type="match status" value="1"/>
</dbReference>
<dbReference type="SUPFAM" id="SSF161098">
    <property type="entry name" value="MetI-like"/>
    <property type="match status" value="1"/>
</dbReference>
<keyword evidence="2 7" id="KW-0813">Transport</keyword>
<comment type="caution">
    <text evidence="9">The sequence shown here is derived from an EMBL/GenBank/DDBJ whole genome shotgun (WGS) entry which is preliminary data.</text>
</comment>
<keyword evidence="4 7" id="KW-0812">Transmembrane</keyword>
<accession>A0A1V5T322</accession>
<comment type="similarity">
    <text evidence="7">Belongs to the binding-protein-dependent transport system permease family.</text>
</comment>
<dbReference type="Gene3D" id="1.10.3720.10">
    <property type="entry name" value="MetI-like"/>
    <property type="match status" value="1"/>
</dbReference>
<dbReference type="PROSITE" id="PS50928">
    <property type="entry name" value="ABC_TM1"/>
    <property type="match status" value="1"/>
</dbReference>
<evidence type="ECO:0000256" key="5">
    <source>
        <dbReference type="ARBA" id="ARBA00022989"/>
    </source>
</evidence>
<evidence type="ECO:0000313" key="9">
    <source>
        <dbReference type="EMBL" id="OQA61160.1"/>
    </source>
</evidence>
<comment type="subcellular location">
    <subcellularLocation>
        <location evidence="1 7">Cell membrane</location>
        <topology evidence="1 7">Multi-pass membrane protein</topology>
    </subcellularLocation>
</comment>
<dbReference type="EMBL" id="MWBQ01000023">
    <property type="protein sequence ID" value="OQA61160.1"/>
    <property type="molecule type" value="Genomic_DNA"/>
</dbReference>
<organism evidence="9">
    <name type="scientific">Candidatus Atribacter allofermentans</name>
    <dbReference type="NCBI Taxonomy" id="1852833"/>
    <lineage>
        <taxon>Bacteria</taxon>
        <taxon>Pseudomonadati</taxon>
        <taxon>Atribacterota</taxon>
        <taxon>Atribacteria</taxon>
        <taxon>Atribacterales</taxon>
        <taxon>Atribacteraceae</taxon>
        <taxon>Atribacter</taxon>
    </lineage>
</organism>
<dbReference type="Pfam" id="PF00528">
    <property type="entry name" value="BPD_transp_1"/>
    <property type="match status" value="1"/>
</dbReference>
<feature type="transmembrane region" description="Helical" evidence="7">
    <location>
        <begin position="237"/>
        <end position="259"/>
    </location>
</feature>
<feature type="domain" description="ABC transmembrane type-1" evidence="8">
    <location>
        <begin position="69"/>
        <end position="259"/>
    </location>
</feature>
<dbReference type="InterPro" id="IPR050901">
    <property type="entry name" value="BP-dep_ABC_trans_perm"/>
</dbReference>
<name>A0A1V5T322_9BACT</name>
<feature type="transmembrane region" description="Helical" evidence="7">
    <location>
        <begin position="139"/>
        <end position="160"/>
    </location>
</feature>
<dbReference type="CDD" id="cd06261">
    <property type="entry name" value="TM_PBP2"/>
    <property type="match status" value="1"/>
</dbReference>
<keyword evidence="3" id="KW-1003">Cell membrane</keyword>
<feature type="transmembrane region" description="Helical" evidence="7">
    <location>
        <begin position="73"/>
        <end position="95"/>
    </location>
</feature>
<dbReference type="InterPro" id="IPR035906">
    <property type="entry name" value="MetI-like_sf"/>
</dbReference>
<protein>
    <submittedName>
        <fullName evidence="9">Inner membrane ABC transporter permease protein YcjP</fullName>
    </submittedName>
</protein>
<evidence type="ECO:0000256" key="3">
    <source>
        <dbReference type="ARBA" id="ARBA00022475"/>
    </source>
</evidence>
<evidence type="ECO:0000256" key="6">
    <source>
        <dbReference type="ARBA" id="ARBA00023136"/>
    </source>
</evidence>
<reference evidence="9" key="1">
    <citation type="submission" date="2017-02" db="EMBL/GenBank/DDBJ databases">
        <title>Delving into the versatile metabolic prowess of the omnipresent phylum Bacteroidetes.</title>
        <authorList>
            <person name="Nobu M.K."/>
            <person name="Mei R."/>
            <person name="Narihiro T."/>
            <person name="Kuroda K."/>
            <person name="Liu W.-T."/>
        </authorList>
    </citation>
    <scope>NUCLEOTIDE SEQUENCE</scope>
    <source>
        <strain evidence="9">ADurb.Bin276</strain>
    </source>
</reference>
<dbReference type="GO" id="GO:0055085">
    <property type="term" value="P:transmembrane transport"/>
    <property type="evidence" value="ECO:0007669"/>
    <property type="project" value="InterPro"/>
</dbReference>
<evidence type="ECO:0000259" key="8">
    <source>
        <dbReference type="PROSITE" id="PS50928"/>
    </source>
</evidence>
<keyword evidence="6 7" id="KW-0472">Membrane</keyword>
<evidence type="ECO:0000256" key="2">
    <source>
        <dbReference type="ARBA" id="ARBA00022448"/>
    </source>
</evidence>
<proteinExistence type="inferred from homology"/>
<feature type="transmembrane region" description="Helical" evidence="7">
    <location>
        <begin position="181"/>
        <end position="206"/>
    </location>
</feature>
<evidence type="ECO:0000256" key="4">
    <source>
        <dbReference type="ARBA" id="ARBA00022692"/>
    </source>
</evidence>
<dbReference type="Proteomes" id="UP000485569">
    <property type="component" value="Unassembled WGS sequence"/>
</dbReference>
<dbReference type="PANTHER" id="PTHR32243:SF52">
    <property type="entry name" value="ABC TRANSPORTER PERMEASE PROTEIN"/>
    <property type="match status" value="1"/>
</dbReference>
<keyword evidence="5 7" id="KW-1133">Transmembrane helix</keyword>
<gene>
    <name evidence="9" type="primary">ycjP_1</name>
    <name evidence="9" type="ORF">BWY41_00317</name>
</gene>
<evidence type="ECO:0000256" key="7">
    <source>
        <dbReference type="RuleBase" id="RU363032"/>
    </source>
</evidence>
<evidence type="ECO:0000256" key="1">
    <source>
        <dbReference type="ARBA" id="ARBA00004651"/>
    </source>
</evidence>
<dbReference type="GO" id="GO:0005886">
    <property type="term" value="C:plasma membrane"/>
    <property type="evidence" value="ECO:0007669"/>
    <property type="project" value="UniProtKB-SubCell"/>
</dbReference>